<protein>
    <submittedName>
        <fullName evidence="9">Glycosyltransferase family 39 protein</fullName>
        <ecNumber evidence="9">2.4.-.-</ecNumber>
    </submittedName>
</protein>
<gene>
    <name evidence="9" type="ORF">KME15_01720</name>
</gene>
<feature type="transmembrane region" description="Helical" evidence="8">
    <location>
        <begin position="252"/>
        <end position="270"/>
    </location>
</feature>
<keyword evidence="6 8" id="KW-1133">Transmembrane helix</keyword>
<dbReference type="Proteomes" id="UP000757435">
    <property type="component" value="Unassembled WGS sequence"/>
</dbReference>
<feature type="transmembrane region" description="Helical" evidence="8">
    <location>
        <begin position="291"/>
        <end position="310"/>
    </location>
</feature>
<keyword evidence="3 9" id="KW-0328">Glycosyltransferase</keyword>
<sequence length="618" mass="68678">MKASRSRQFHLLLLSLWTAIGLGLRFVNLTTKPLWTDEFSTIVFSLGNSFLTVPSDQILTAMQLLEPLRPLQNDIGSVFTNLFTESNHPPLYFVLAHFWLKLFPATAEGLVSPEAARSLPALLGALSIPAAYVLSRFAFRSPLVGQVAALLTAVSPFGIYLAQEARHYTLSVLWVTASLCCLVLAAQAIRDRTPLSWKVCGIWVVANGLGIATHYFFSLTLGAEALVISAMGMVQSWRERGIWHPATHWQRIWAVVAGTLVTGLVWLPMLQEIQDSELTRWIRQGDRSGTVWLEPLAQAAAGWVTMLYLLPIQVKSRPVVIASGALLIFMVLWTLPKLYRGLKVQNLERNRRLGVWSLSSFVVGAIALFFIITYLLSTNLTSAFRYNFVYFPAVIVLAGAGLASSWDVAIRVATAPADQVSPVLLSLARTSSKKVVVLVTLLSLVGGLTVIFNSSYQKTHLPDRVAQSIRERSEGAALVAIAHQTHGQTGRLMGIAWDLQNPVNSTFTTDLVQPQKERSATLDPYFLLAHQTQNPRSVVTALRKAIVQLPSPLDVWLINFQDVPEQPLDDVLSQQNCRAETKNLYSDGYRYRLYRCNRLETPQLNSISDRYPQEKGSR</sequence>
<evidence type="ECO:0000256" key="6">
    <source>
        <dbReference type="ARBA" id="ARBA00022989"/>
    </source>
</evidence>
<feature type="transmembrane region" description="Helical" evidence="8">
    <location>
        <begin position="388"/>
        <end position="414"/>
    </location>
</feature>
<reference evidence="9" key="2">
    <citation type="journal article" date="2022" name="Microbiol. Resour. Announc.">
        <title>Metagenome Sequencing to Explore Phylogenomics of Terrestrial Cyanobacteria.</title>
        <authorList>
            <person name="Ward R.D."/>
            <person name="Stajich J.E."/>
            <person name="Johansen J.R."/>
            <person name="Huntemann M."/>
            <person name="Clum A."/>
            <person name="Foster B."/>
            <person name="Foster B."/>
            <person name="Roux S."/>
            <person name="Palaniappan K."/>
            <person name="Varghese N."/>
            <person name="Mukherjee S."/>
            <person name="Reddy T.B.K."/>
            <person name="Daum C."/>
            <person name="Copeland A."/>
            <person name="Chen I.A."/>
            <person name="Ivanova N.N."/>
            <person name="Kyrpides N.C."/>
            <person name="Shapiro N."/>
            <person name="Eloe-Fadrosh E.A."/>
            <person name="Pietrasiak N."/>
        </authorList>
    </citation>
    <scope>NUCLEOTIDE SEQUENCE</scope>
    <source>
        <strain evidence="9">UHER 2000/2452</strain>
    </source>
</reference>
<keyword evidence="7 8" id="KW-0472">Membrane</keyword>
<dbReference type="PANTHER" id="PTHR33908">
    <property type="entry name" value="MANNOSYLTRANSFERASE YKCB-RELATED"/>
    <property type="match status" value="1"/>
</dbReference>
<proteinExistence type="predicted"/>
<dbReference type="AlphaFoldDB" id="A0A951UL38"/>
<dbReference type="InterPro" id="IPR050297">
    <property type="entry name" value="LipidA_mod_glycosyltrf_83"/>
</dbReference>
<evidence type="ECO:0000256" key="4">
    <source>
        <dbReference type="ARBA" id="ARBA00022679"/>
    </source>
</evidence>
<dbReference type="GO" id="GO:0009103">
    <property type="term" value="P:lipopolysaccharide biosynthetic process"/>
    <property type="evidence" value="ECO:0007669"/>
    <property type="project" value="UniProtKB-ARBA"/>
</dbReference>
<keyword evidence="2" id="KW-1003">Cell membrane</keyword>
<keyword evidence="4 9" id="KW-0808">Transferase</keyword>
<keyword evidence="5 8" id="KW-0812">Transmembrane</keyword>
<feature type="transmembrane region" description="Helical" evidence="8">
    <location>
        <begin position="355"/>
        <end position="376"/>
    </location>
</feature>
<dbReference type="EMBL" id="JAHHHD010000001">
    <property type="protein sequence ID" value="MBW4657364.1"/>
    <property type="molecule type" value="Genomic_DNA"/>
</dbReference>
<evidence type="ECO:0000256" key="1">
    <source>
        <dbReference type="ARBA" id="ARBA00004651"/>
    </source>
</evidence>
<feature type="transmembrane region" description="Helical" evidence="8">
    <location>
        <begin position="143"/>
        <end position="162"/>
    </location>
</feature>
<reference evidence="9" key="1">
    <citation type="submission" date="2021-05" db="EMBL/GenBank/DDBJ databases">
        <authorList>
            <person name="Pietrasiak N."/>
            <person name="Ward R."/>
            <person name="Stajich J.E."/>
            <person name="Kurbessoian T."/>
        </authorList>
    </citation>
    <scope>NUCLEOTIDE SEQUENCE</scope>
    <source>
        <strain evidence="9">UHER 2000/2452</strain>
    </source>
</reference>
<feature type="transmembrane region" description="Helical" evidence="8">
    <location>
        <begin position="435"/>
        <end position="456"/>
    </location>
</feature>
<dbReference type="GO" id="GO:0016763">
    <property type="term" value="F:pentosyltransferase activity"/>
    <property type="evidence" value="ECO:0007669"/>
    <property type="project" value="TreeGrafter"/>
</dbReference>
<evidence type="ECO:0000256" key="3">
    <source>
        <dbReference type="ARBA" id="ARBA00022676"/>
    </source>
</evidence>
<comment type="subcellular location">
    <subcellularLocation>
        <location evidence="1">Cell membrane</location>
        <topology evidence="1">Multi-pass membrane protein</topology>
    </subcellularLocation>
</comment>
<dbReference type="GO" id="GO:0005886">
    <property type="term" value="C:plasma membrane"/>
    <property type="evidence" value="ECO:0007669"/>
    <property type="project" value="UniProtKB-SubCell"/>
</dbReference>
<dbReference type="PANTHER" id="PTHR33908:SF11">
    <property type="entry name" value="MEMBRANE PROTEIN"/>
    <property type="match status" value="1"/>
</dbReference>
<dbReference type="EC" id="2.4.-.-" evidence="9"/>
<evidence type="ECO:0000313" key="9">
    <source>
        <dbReference type="EMBL" id="MBW4657364.1"/>
    </source>
</evidence>
<accession>A0A951UL38</accession>
<evidence type="ECO:0000313" key="10">
    <source>
        <dbReference type="Proteomes" id="UP000757435"/>
    </source>
</evidence>
<feature type="transmembrane region" description="Helical" evidence="8">
    <location>
        <begin position="201"/>
        <end position="232"/>
    </location>
</feature>
<comment type="caution">
    <text evidence="9">The sequence shown here is derived from an EMBL/GenBank/DDBJ whole genome shotgun (WGS) entry which is preliminary data.</text>
</comment>
<evidence type="ECO:0000256" key="7">
    <source>
        <dbReference type="ARBA" id="ARBA00023136"/>
    </source>
</evidence>
<evidence type="ECO:0000256" key="2">
    <source>
        <dbReference type="ARBA" id="ARBA00022475"/>
    </source>
</evidence>
<name>A0A951UL38_9CYAN</name>
<evidence type="ECO:0000256" key="5">
    <source>
        <dbReference type="ARBA" id="ARBA00022692"/>
    </source>
</evidence>
<evidence type="ECO:0000256" key="8">
    <source>
        <dbReference type="SAM" id="Phobius"/>
    </source>
</evidence>
<feature type="transmembrane region" description="Helical" evidence="8">
    <location>
        <begin position="316"/>
        <end position="335"/>
    </location>
</feature>
<organism evidence="9 10">
    <name type="scientific">Drouetiella hepatica Uher 2000/2452</name>
    <dbReference type="NCBI Taxonomy" id="904376"/>
    <lineage>
        <taxon>Bacteria</taxon>
        <taxon>Bacillati</taxon>
        <taxon>Cyanobacteriota</taxon>
        <taxon>Cyanophyceae</taxon>
        <taxon>Oculatellales</taxon>
        <taxon>Oculatellaceae</taxon>
        <taxon>Drouetiella</taxon>
    </lineage>
</organism>
<feature type="transmembrane region" description="Helical" evidence="8">
    <location>
        <begin position="168"/>
        <end position="189"/>
    </location>
</feature>